<feature type="compositionally biased region" description="Basic and acidic residues" evidence="5">
    <location>
        <begin position="664"/>
        <end position="673"/>
    </location>
</feature>
<comment type="caution">
    <text evidence="4">Lacks conserved residue(s) required for the propagation of feature annotation.</text>
</comment>
<dbReference type="SMART" id="SM00282">
    <property type="entry name" value="LamG"/>
    <property type="match status" value="2"/>
</dbReference>
<keyword evidence="3 4" id="KW-1015">Disulfide bond</keyword>
<name>A0A7J5XQD6_DISMA</name>
<dbReference type="InterPro" id="IPR009030">
    <property type="entry name" value="Growth_fac_rcpt_cys_sf"/>
</dbReference>
<evidence type="ECO:0000256" key="3">
    <source>
        <dbReference type="ARBA" id="ARBA00023157"/>
    </source>
</evidence>
<reference evidence="9 10" key="1">
    <citation type="submission" date="2020-03" db="EMBL/GenBank/DDBJ databases">
        <title>Dissostichus mawsoni Genome sequencing and assembly.</title>
        <authorList>
            <person name="Park H."/>
        </authorList>
    </citation>
    <scope>NUCLEOTIDE SEQUENCE [LARGE SCALE GENOMIC DNA]</scope>
    <source>
        <strain evidence="9">DM0001</strain>
        <tissue evidence="9">Muscle</tissue>
    </source>
</reference>
<feature type="transmembrane region" description="Helical" evidence="6">
    <location>
        <begin position="629"/>
        <end position="653"/>
    </location>
</feature>
<gene>
    <name evidence="9" type="ORF">F7725_010565</name>
</gene>
<dbReference type="CDD" id="cd00110">
    <property type="entry name" value="LamG"/>
    <property type="match status" value="2"/>
</dbReference>
<dbReference type="AlphaFoldDB" id="A0A7J5XQD6"/>
<dbReference type="SUPFAM" id="SSF57196">
    <property type="entry name" value="EGF/Laminin"/>
    <property type="match status" value="1"/>
</dbReference>
<dbReference type="FunFam" id="2.10.25.10:FF:000151">
    <property type="entry name" value="FAT atypical cadherin 4"/>
    <property type="match status" value="1"/>
</dbReference>
<dbReference type="FunFam" id="2.10.25.10:FF:000344">
    <property type="entry name" value="FAT atypical cadherin 4"/>
    <property type="match status" value="1"/>
</dbReference>
<protein>
    <submittedName>
        <fullName evidence="9">Uncharacterized protein</fullName>
    </submittedName>
</protein>
<evidence type="ECO:0000313" key="9">
    <source>
        <dbReference type="EMBL" id="KAF3838797.1"/>
    </source>
</evidence>
<dbReference type="PROSITE" id="PS00022">
    <property type="entry name" value="EGF_1"/>
    <property type="match status" value="4"/>
</dbReference>
<dbReference type="Gene3D" id="2.10.25.10">
    <property type="entry name" value="Laminin"/>
    <property type="match status" value="4"/>
</dbReference>
<feature type="compositionally biased region" description="Pro residues" evidence="5">
    <location>
        <begin position="807"/>
        <end position="817"/>
    </location>
</feature>
<dbReference type="GO" id="GO:0005509">
    <property type="term" value="F:calcium ion binding"/>
    <property type="evidence" value="ECO:0007669"/>
    <property type="project" value="InterPro"/>
</dbReference>
<dbReference type="InterPro" id="IPR051830">
    <property type="entry name" value="NOTCH_homolog"/>
</dbReference>
<feature type="domain" description="EGF-like" evidence="8">
    <location>
        <begin position="322"/>
        <end position="358"/>
    </location>
</feature>
<evidence type="ECO:0000313" key="10">
    <source>
        <dbReference type="Proteomes" id="UP000518266"/>
    </source>
</evidence>
<dbReference type="Pfam" id="PF02210">
    <property type="entry name" value="Laminin_G_2"/>
    <property type="match status" value="2"/>
</dbReference>
<feature type="region of interest" description="Disordered" evidence="5">
    <location>
        <begin position="731"/>
        <end position="750"/>
    </location>
</feature>
<feature type="disulfide bond" evidence="4">
    <location>
        <begin position="121"/>
        <end position="130"/>
    </location>
</feature>
<feature type="domain" description="EGF-like" evidence="8">
    <location>
        <begin position="133"/>
        <end position="172"/>
    </location>
</feature>
<keyword evidence="2" id="KW-0677">Repeat</keyword>
<dbReference type="EMBL" id="JAAKFY010000022">
    <property type="protein sequence ID" value="KAF3838797.1"/>
    <property type="molecule type" value="Genomic_DNA"/>
</dbReference>
<feature type="region of interest" description="Disordered" evidence="5">
    <location>
        <begin position="661"/>
        <end position="720"/>
    </location>
</feature>
<feature type="compositionally biased region" description="Basic residues" evidence="5">
    <location>
        <begin position="674"/>
        <end position="683"/>
    </location>
</feature>
<feature type="disulfide bond" evidence="4">
    <location>
        <begin position="348"/>
        <end position="357"/>
    </location>
</feature>
<evidence type="ECO:0000256" key="4">
    <source>
        <dbReference type="PROSITE-ProRule" id="PRU00076"/>
    </source>
</evidence>
<dbReference type="InterPro" id="IPR001791">
    <property type="entry name" value="Laminin_G"/>
</dbReference>
<dbReference type="Pfam" id="PF00008">
    <property type="entry name" value="EGF"/>
    <property type="match status" value="2"/>
</dbReference>
<dbReference type="PROSITE" id="PS01187">
    <property type="entry name" value="EGF_CA"/>
    <property type="match status" value="2"/>
</dbReference>
<evidence type="ECO:0000259" key="8">
    <source>
        <dbReference type="PROSITE" id="PS50026"/>
    </source>
</evidence>
<feature type="domain" description="Laminin G" evidence="7">
    <location>
        <begin position="173"/>
        <end position="319"/>
    </location>
</feature>
<dbReference type="PROSITE" id="PS01186">
    <property type="entry name" value="EGF_2"/>
    <property type="match status" value="4"/>
</dbReference>
<dbReference type="InterPro" id="IPR000742">
    <property type="entry name" value="EGF"/>
</dbReference>
<feature type="domain" description="EGF-like" evidence="8">
    <location>
        <begin position="553"/>
        <end position="590"/>
    </location>
</feature>
<dbReference type="PANTHER" id="PTHR24033:SF224">
    <property type="entry name" value="C-TYPE LECTIN"/>
    <property type="match status" value="1"/>
</dbReference>
<evidence type="ECO:0000256" key="2">
    <source>
        <dbReference type="ARBA" id="ARBA00022737"/>
    </source>
</evidence>
<accession>A0A7J5XQD6</accession>
<dbReference type="SUPFAM" id="SSF49899">
    <property type="entry name" value="Concanavalin A-like lectins/glucanases"/>
    <property type="match status" value="2"/>
</dbReference>
<sequence>MAAVKRGHGQYVNPSGVATFFQSIKDILYRQSGVQIDAVDHDPCTQWRQLQEASQCRADMKTEESVPVILVSNHPLQPYACSCRPGYAGALCETDINECQPSPCHNGGTCHNLVGGFSCTCPEGFTGMACERDVNECLSNPCKNGALCQNFPGGFNCLCKSGFAGVFGKHCELNSYGFEELSYMEFPSLDPNNNYIYIKFATLKSNALLMYNHDNQTGDKAEFLALEIFEGRMRFSFNLGSGTYKLMTMIKVSDGQFHTVIARRAGMAASLTVNQCGDDQEPGYFATHDFVGCIMEFNVNGRPLEPSQALASQGILDRCPRLEGACTASPCRHGGTCLDRWSWQQCQCVDGFTGKFCEKYMTADTALSLDGTGRLDYSLKQGPKRDVLLKQALQGATSDPAGPSSLEVKFRTRSKSGTLLHIQESSNYTTVKVERTVGDAVLSDGQWHTLQLLKNGTATLLLVDGAHPRDIQHPTQDFGGLGVLTFSLGGIPPGPAQQKTAAGFDGCMAYVKYNGENLPYNGDHNLVTLIKTNRLQGPNLCESSPCWDGLIVSRPDCSSNPCQNQGSCVPDPRSGFTCVCSEFYTGKTCETLVACLGVQCPQGNVCKSANNGGYVCSANPTAETMVLPIWAVPAIVGSCATVLAMVVLSLILCNHCRGRNKTKVPKEPKEKKPKEKKKKKKKKGSENVAFDDPDNIPPYGDDMTVRKQPEGNPKPDIIERENPYLIYDETDIPHNNETVPSAPCAPCSGPEADIEHYDIDNASSIAPSDADIIQHYKQFRSHTPKDTARWASPDSLLHPSTEVHPAQPLPLSLPHPQPSLQALPSPFNKPSSFYRNTPTRELNLARREGSPMDLHNDMCQPPPMFNYATRLGRRSKSPQTMASHGHTSRPGSRLKQPIEQIPLETGPPVGLSIEEVERLNTPRPRNPSICSADHGRSSSEEDCRRPLSRVRNPADGIPAPETSSESDSHDSFTCSEMEYDREKPVTYNSRVPKLSQVNESDADDEDYGGRLKQRRYSSRRAEGGPGIPQMPPTEQHYTLPHRLGQQPGGFNWDNLLNWGPGFGHYVDVFKDLALLPENASARDIEMNSGDGSVTILNEGEAEQYV</sequence>
<evidence type="ECO:0000256" key="5">
    <source>
        <dbReference type="SAM" id="MobiDB-lite"/>
    </source>
</evidence>
<evidence type="ECO:0000256" key="6">
    <source>
        <dbReference type="SAM" id="Phobius"/>
    </source>
</evidence>
<keyword evidence="6" id="KW-0472">Membrane</keyword>
<feature type="disulfide bond" evidence="4">
    <location>
        <begin position="580"/>
        <end position="589"/>
    </location>
</feature>
<keyword evidence="10" id="KW-1185">Reference proteome</keyword>
<proteinExistence type="predicted"/>
<dbReference type="PROSITE" id="PS50026">
    <property type="entry name" value="EGF_3"/>
    <property type="match status" value="4"/>
</dbReference>
<dbReference type="FunFam" id="2.10.25.10:FF:000168">
    <property type="entry name" value="FAT atypical cadherin 4"/>
    <property type="match status" value="1"/>
</dbReference>
<evidence type="ECO:0000256" key="1">
    <source>
        <dbReference type="ARBA" id="ARBA00022536"/>
    </source>
</evidence>
<feature type="domain" description="EGF-like" evidence="8">
    <location>
        <begin position="95"/>
        <end position="131"/>
    </location>
</feature>
<dbReference type="InterPro" id="IPR049883">
    <property type="entry name" value="NOTCH1_EGF-like"/>
</dbReference>
<dbReference type="PROSITE" id="PS50025">
    <property type="entry name" value="LAM_G_DOMAIN"/>
    <property type="match status" value="2"/>
</dbReference>
<keyword evidence="6" id="KW-1133">Transmembrane helix</keyword>
<dbReference type="InterPro" id="IPR018097">
    <property type="entry name" value="EGF_Ca-bd_CS"/>
</dbReference>
<keyword evidence="6" id="KW-0812">Transmembrane</keyword>
<dbReference type="InterPro" id="IPR001881">
    <property type="entry name" value="EGF-like_Ca-bd_dom"/>
</dbReference>
<dbReference type="InterPro" id="IPR013320">
    <property type="entry name" value="ConA-like_dom_sf"/>
</dbReference>
<keyword evidence="1 4" id="KW-0245">EGF-like domain</keyword>
<feature type="region of interest" description="Disordered" evidence="5">
    <location>
        <begin position="874"/>
        <end position="896"/>
    </location>
</feature>
<organism evidence="9 10">
    <name type="scientific">Dissostichus mawsoni</name>
    <name type="common">Antarctic cod</name>
    <dbReference type="NCBI Taxonomy" id="36200"/>
    <lineage>
        <taxon>Eukaryota</taxon>
        <taxon>Metazoa</taxon>
        <taxon>Chordata</taxon>
        <taxon>Craniata</taxon>
        <taxon>Vertebrata</taxon>
        <taxon>Euteleostomi</taxon>
        <taxon>Actinopterygii</taxon>
        <taxon>Neopterygii</taxon>
        <taxon>Teleostei</taxon>
        <taxon>Neoteleostei</taxon>
        <taxon>Acanthomorphata</taxon>
        <taxon>Eupercaria</taxon>
        <taxon>Perciformes</taxon>
        <taxon>Notothenioidei</taxon>
        <taxon>Nototheniidae</taxon>
        <taxon>Dissostichus</taxon>
    </lineage>
</organism>
<dbReference type="SMART" id="SM00181">
    <property type="entry name" value="EGF"/>
    <property type="match status" value="5"/>
</dbReference>
<feature type="domain" description="Laminin G" evidence="7">
    <location>
        <begin position="376"/>
        <end position="541"/>
    </location>
</feature>
<evidence type="ECO:0000259" key="7">
    <source>
        <dbReference type="PROSITE" id="PS50025"/>
    </source>
</evidence>
<dbReference type="PROSITE" id="PS00010">
    <property type="entry name" value="ASX_HYDROXYL"/>
    <property type="match status" value="2"/>
</dbReference>
<dbReference type="FunFam" id="2.10.25.10:FF:000335">
    <property type="entry name" value="protocadherin Fat 4 isoform X2"/>
    <property type="match status" value="1"/>
</dbReference>
<dbReference type="SMART" id="SM00179">
    <property type="entry name" value="EGF_CA"/>
    <property type="match status" value="4"/>
</dbReference>
<feature type="region of interest" description="Disordered" evidence="5">
    <location>
        <begin position="918"/>
        <end position="1032"/>
    </location>
</feature>
<dbReference type="Pfam" id="PF07645">
    <property type="entry name" value="EGF_CA"/>
    <property type="match status" value="2"/>
</dbReference>
<dbReference type="OrthoDB" id="6252479at2759"/>
<feature type="region of interest" description="Disordered" evidence="5">
    <location>
        <begin position="781"/>
        <end position="819"/>
    </location>
</feature>
<feature type="compositionally biased region" description="Basic and acidic residues" evidence="5">
    <location>
        <begin position="933"/>
        <end position="945"/>
    </location>
</feature>
<dbReference type="Proteomes" id="UP000518266">
    <property type="component" value="Unassembled WGS sequence"/>
</dbReference>
<dbReference type="PANTHER" id="PTHR24033">
    <property type="entry name" value="EGF-LIKE DOMAIN-CONTAINING PROTEIN"/>
    <property type="match status" value="1"/>
</dbReference>
<dbReference type="PRINTS" id="PR00010">
    <property type="entry name" value="EGFBLOOD"/>
</dbReference>
<dbReference type="CDD" id="cd00054">
    <property type="entry name" value="EGF_CA"/>
    <property type="match status" value="4"/>
</dbReference>
<dbReference type="Gene3D" id="2.60.120.200">
    <property type="match status" value="2"/>
</dbReference>
<dbReference type="InterPro" id="IPR000152">
    <property type="entry name" value="EGF-type_Asp/Asn_hydroxyl_site"/>
</dbReference>
<dbReference type="SUPFAM" id="SSF57184">
    <property type="entry name" value="Growth factor receptor domain"/>
    <property type="match status" value="1"/>
</dbReference>
<comment type="caution">
    <text evidence="9">The sequence shown here is derived from an EMBL/GenBank/DDBJ whole genome shotgun (WGS) entry which is preliminary data.</text>
</comment>